<dbReference type="GO" id="GO:0044550">
    <property type="term" value="P:secondary metabolite biosynthetic process"/>
    <property type="evidence" value="ECO:0007669"/>
    <property type="project" value="TreeGrafter"/>
</dbReference>
<dbReference type="InterPro" id="IPR036188">
    <property type="entry name" value="FAD/NAD-bd_sf"/>
</dbReference>
<evidence type="ECO:0000256" key="3">
    <source>
        <dbReference type="ARBA" id="ARBA00023002"/>
    </source>
</evidence>
<evidence type="ECO:0000259" key="4">
    <source>
        <dbReference type="Pfam" id="PF01494"/>
    </source>
</evidence>
<dbReference type="InterPro" id="IPR002938">
    <property type="entry name" value="FAD-bd"/>
</dbReference>
<dbReference type="AlphaFoldDB" id="A0A8H7Y6V4"/>
<reference evidence="5" key="1">
    <citation type="submission" date="2021-02" db="EMBL/GenBank/DDBJ databases">
        <title>Psilocybe cubensis genome.</title>
        <authorList>
            <person name="Mckernan K.J."/>
            <person name="Crawford S."/>
            <person name="Trippe A."/>
            <person name="Kane L.T."/>
            <person name="Mclaughlin S."/>
        </authorList>
    </citation>
    <scope>NUCLEOTIDE SEQUENCE [LARGE SCALE GENOMIC DNA]</scope>
    <source>
        <strain evidence="5">MGC-MH-2018</strain>
    </source>
</reference>
<evidence type="ECO:0000313" key="5">
    <source>
        <dbReference type="EMBL" id="KAG5173798.1"/>
    </source>
</evidence>
<keyword evidence="1" id="KW-0285">Flavoprotein</keyword>
<accession>A0A8H7Y6V4</accession>
<evidence type="ECO:0000256" key="1">
    <source>
        <dbReference type="ARBA" id="ARBA00022630"/>
    </source>
</evidence>
<dbReference type="InterPro" id="IPR051104">
    <property type="entry name" value="FAD_monoxygenase"/>
</dbReference>
<keyword evidence="3" id="KW-0560">Oxidoreductase</keyword>
<name>A0A8H7Y6V4_PSICU</name>
<sequence length="318" mass="36104">MEIMAIRVSRYIDAVMPLLNPNTIHFNKRCIAVEEIESGRLLLRFSDGTFHETDLVIGADGIKSTIRTAVLPPNTRHLAFSGSYAYRALIPMDILMAEGIKADIKHRPYCWVGKNKHIITLPIKNNTVLNIVALYNISGGDMIPELPQPWVESASEQEVIDRFSDWGRDSRAILKHMKQPTKWSIHTTYPPLKNYVKGKIVLIGDAAHAMVPHLGAGAGQGFEDTYALCRLLAHPTVHKANLEDALKIYNEIRPPRASMVLERSIRMGRIYENYGPGLYDIPEMVQKLTGMWEPVWNFDLETQISRALQYFDKLKQKL</sequence>
<comment type="caution">
    <text evidence="5">The sequence shown here is derived from an EMBL/GenBank/DDBJ whole genome shotgun (WGS) entry which is preliminary data.</text>
</comment>
<protein>
    <recommendedName>
        <fullName evidence="4">FAD-binding domain-containing protein</fullName>
    </recommendedName>
</protein>
<dbReference type="Gene3D" id="3.50.50.60">
    <property type="entry name" value="FAD/NAD(P)-binding domain"/>
    <property type="match status" value="1"/>
</dbReference>
<gene>
    <name evidence="5" type="ORF">JR316_000455</name>
</gene>
<dbReference type="EMBL" id="JAFIQS010000001">
    <property type="protein sequence ID" value="KAG5173798.1"/>
    <property type="molecule type" value="Genomic_DNA"/>
</dbReference>
<feature type="domain" description="FAD-binding" evidence="4">
    <location>
        <begin position="52"/>
        <end position="264"/>
    </location>
</feature>
<organism evidence="5">
    <name type="scientific">Psilocybe cubensis</name>
    <name type="common">Psychedelic mushroom</name>
    <name type="synonym">Stropharia cubensis</name>
    <dbReference type="NCBI Taxonomy" id="181762"/>
    <lineage>
        <taxon>Eukaryota</taxon>
        <taxon>Fungi</taxon>
        <taxon>Dikarya</taxon>
        <taxon>Basidiomycota</taxon>
        <taxon>Agaricomycotina</taxon>
        <taxon>Agaricomycetes</taxon>
        <taxon>Agaricomycetidae</taxon>
        <taxon>Agaricales</taxon>
        <taxon>Agaricineae</taxon>
        <taxon>Strophariaceae</taxon>
        <taxon>Psilocybe</taxon>
    </lineage>
</organism>
<dbReference type="Pfam" id="PF01494">
    <property type="entry name" value="FAD_binding_3"/>
    <property type="match status" value="1"/>
</dbReference>
<dbReference type="SUPFAM" id="SSF54373">
    <property type="entry name" value="FAD-linked reductases, C-terminal domain"/>
    <property type="match status" value="1"/>
</dbReference>
<dbReference type="GO" id="GO:0016491">
    <property type="term" value="F:oxidoreductase activity"/>
    <property type="evidence" value="ECO:0007669"/>
    <property type="project" value="UniProtKB-KW"/>
</dbReference>
<keyword evidence="2" id="KW-0274">FAD</keyword>
<dbReference type="SUPFAM" id="SSF51905">
    <property type="entry name" value="FAD/NAD(P)-binding domain"/>
    <property type="match status" value="1"/>
</dbReference>
<proteinExistence type="predicted"/>
<evidence type="ECO:0000256" key="2">
    <source>
        <dbReference type="ARBA" id="ARBA00022827"/>
    </source>
</evidence>
<dbReference type="PANTHER" id="PTHR46720:SF3">
    <property type="entry name" value="FAD-BINDING DOMAIN-CONTAINING PROTEIN-RELATED"/>
    <property type="match status" value="1"/>
</dbReference>
<dbReference type="PANTHER" id="PTHR46720">
    <property type="entry name" value="HYDROXYLASE, PUTATIVE (AFU_ORTHOLOGUE AFUA_3G01460)-RELATED"/>
    <property type="match status" value="1"/>
</dbReference>
<dbReference type="GO" id="GO:0071949">
    <property type="term" value="F:FAD binding"/>
    <property type="evidence" value="ECO:0007669"/>
    <property type="project" value="InterPro"/>
</dbReference>
<dbReference type="PRINTS" id="PR00420">
    <property type="entry name" value="RNGMNOXGNASE"/>
</dbReference>